<evidence type="ECO:0000256" key="1">
    <source>
        <dbReference type="SAM" id="MobiDB-lite"/>
    </source>
</evidence>
<accession>A0A0C3IVM1</accession>
<protein>
    <submittedName>
        <fullName evidence="2">Uncharacterized protein</fullName>
    </submittedName>
</protein>
<evidence type="ECO:0000313" key="3">
    <source>
        <dbReference type="Proteomes" id="UP000054217"/>
    </source>
</evidence>
<name>A0A0C3IVM1_PISTI</name>
<dbReference type="Proteomes" id="UP000054217">
    <property type="component" value="Unassembled WGS sequence"/>
</dbReference>
<gene>
    <name evidence="2" type="ORF">M404DRAFT_29262</name>
</gene>
<dbReference type="HOGENOM" id="CLU_076669_0_0_1"/>
<feature type="region of interest" description="Disordered" evidence="1">
    <location>
        <begin position="209"/>
        <end position="245"/>
    </location>
</feature>
<dbReference type="AlphaFoldDB" id="A0A0C3IVM1"/>
<feature type="compositionally biased region" description="Polar residues" evidence="1">
    <location>
        <begin position="14"/>
        <end position="29"/>
    </location>
</feature>
<sequence length="245" mass="27227">MSSTHQVLPHESNDPSGLQKATTPELQITSNNEEADIWAKMAKCKQCKAVREEAAWLEAERLKREEQLEAKRKEQEQLEAECQEQEAWAQQKAGEPKGKVQDKGTGAAGVVASTTASSDPLVVVVTKGFELIAAAIDHQTMEMRARRETQCQFNSRLGDLLGEFKFVLRPTPPASKSSEELHLDMAALELESLQLDCEGVGVELDERIMRQPEDMHMKGRWSGSESGEDKELQTSEGEVFKGDSE</sequence>
<evidence type="ECO:0000313" key="2">
    <source>
        <dbReference type="EMBL" id="KIO00868.1"/>
    </source>
</evidence>
<reference evidence="2 3" key="1">
    <citation type="submission" date="2014-04" db="EMBL/GenBank/DDBJ databases">
        <authorList>
            <consortium name="DOE Joint Genome Institute"/>
            <person name="Kuo A."/>
            <person name="Kohler A."/>
            <person name="Costa M.D."/>
            <person name="Nagy L.G."/>
            <person name="Floudas D."/>
            <person name="Copeland A."/>
            <person name="Barry K.W."/>
            <person name="Cichocki N."/>
            <person name="Veneault-Fourrey C."/>
            <person name="LaButti K."/>
            <person name="Lindquist E.A."/>
            <person name="Lipzen A."/>
            <person name="Lundell T."/>
            <person name="Morin E."/>
            <person name="Murat C."/>
            <person name="Sun H."/>
            <person name="Tunlid A."/>
            <person name="Henrissat B."/>
            <person name="Grigoriev I.V."/>
            <person name="Hibbett D.S."/>
            <person name="Martin F."/>
            <person name="Nordberg H.P."/>
            <person name="Cantor M.N."/>
            <person name="Hua S.X."/>
        </authorList>
    </citation>
    <scope>NUCLEOTIDE SEQUENCE [LARGE SCALE GENOMIC DNA]</scope>
    <source>
        <strain evidence="2 3">Marx 270</strain>
    </source>
</reference>
<feature type="compositionally biased region" description="Basic and acidic residues" evidence="1">
    <location>
        <begin position="227"/>
        <end position="245"/>
    </location>
</feature>
<dbReference type="EMBL" id="KN831993">
    <property type="protein sequence ID" value="KIO00868.1"/>
    <property type="molecule type" value="Genomic_DNA"/>
</dbReference>
<feature type="region of interest" description="Disordered" evidence="1">
    <location>
        <begin position="1"/>
        <end position="29"/>
    </location>
</feature>
<proteinExistence type="predicted"/>
<dbReference type="InParanoid" id="A0A0C3IVM1"/>
<feature type="region of interest" description="Disordered" evidence="1">
    <location>
        <begin position="84"/>
        <end position="103"/>
    </location>
</feature>
<keyword evidence="3" id="KW-1185">Reference proteome</keyword>
<reference evidence="3" key="2">
    <citation type="submission" date="2015-01" db="EMBL/GenBank/DDBJ databases">
        <title>Evolutionary Origins and Diversification of the Mycorrhizal Mutualists.</title>
        <authorList>
            <consortium name="DOE Joint Genome Institute"/>
            <consortium name="Mycorrhizal Genomics Consortium"/>
            <person name="Kohler A."/>
            <person name="Kuo A."/>
            <person name="Nagy L.G."/>
            <person name="Floudas D."/>
            <person name="Copeland A."/>
            <person name="Barry K.W."/>
            <person name="Cichocki N."/>
            <person name="Veneault-Fourrey C."/>
            <person name="LaButti K."/>
            <person name="Lindquist E.A."/>
            <person name="Lipzen A."/>
            <person name="Lundell T."/>
            <person name="Morin E."/>
            <person name="Murat C."/>
            <person name="Riley R."/>
            <person name="Ohm R."/>
            <person name="Sun H."/>
            <person name="Tunlid A."/>
            <person name="Henrissat B."/>
            <person name="Grigoriev I.V."/>
            <person name="Hibbett D.S."/>
            <person name="Martin F."/>
        </authorList>
    </citation>
    <scope>NUCLEOTIDE SEQUENCE [LARGE SCALE GENOMIC DNA]</scope>
    <source>
        <strain evidence="3">Marx 270</strain>
    </source>
</reference>
<organism evidence="2 3">
    <name type="scientific">Pisolithus tinctorius Marx 270</name>
    <dbReference type="NCBI Taxonomy" id="870435"/>
    <lineage>
        <taxon>Eukaryota</taxon>
        <taxon>Fungi</taxon>
        <taxon>Dikarya</taxon>
        <taxon>Basidiomycota</taxon>
        <taxon>Agaricomycotina</taxon>
        <taxon>Agaricomycetes</taxon>
        <taxon>Agaricomycetidae</taxon>
        <taxon>Boletales</taxon>
        <taxon>Sclerodermatineae</taxon>
        <taxon>Pisolithaceae</taxon>
        <taxon>Pisolithus</taxon>
    </lineage>
</organism>